<dbReference type="EMBL" id="JAHYIQ010000019">
    <property type="protein sequence ID" value="KAK1123887.1"/>
    <property type="molecule type" value="Genomic_DNA"/>
</dbReference>
<dbReference type="Proteomes" id="UP001177670">
    <property type="component" value="Unassembled WGS sequence"/>
</dbReference>
<keyword evidence="3" id="KW-1185">Reference proteome</keyword>
<dbReference type="AlphaFoldDB" id="A0AA40FS43"/>
<feature type="compositionally biased region" description="Basic and acidic residues" evidence="1">
    <location>
        <begin position="1"/>
        <end position="11"/>
    </location>
</feature>
<evidence type="ECO:0000313" key="3">
    <source>
        <dbReference type="Proteomes" id="UP001177670"/>
    </source>
</evidence>
<proteinExistence type="predicted"/>
<evidence type="ECO:0000256" key="1">
    <source>
        <dbReference type="SAM" id="MobiDB-lite"/>
    </source>
</evidence>
<sequence>MEEDRWKERETTSNSPGAGAFTGRIVRDGNWKCGFKVGPDVTYGQHVVISEMATSAGVRCFLV</sequence>
<comment type="caution">
    <text evidence="2">The sequence shown here is derived from an EMBL/GenBank/DDBJ whole genome shotgun (WGS) entry which is preliminary data.</text>
</comment>
<evidence type="ECO:0000313" key="2">
    <source>
        <dbReference type="EMBL" id="KAK1123887.1"/>
    </source>
</evidence>
<reference evidence="2" key="1">
    <citation type="submission" date="2021-10" db="EMBL/GenBank/DDBJ databases">
        <title>Melipona bicolor Genome sequencing and assembly.</title>
        <authorList>
            <person name="Araujo N.S."/>
            <person name="Arias M.C."/>
        </authorList>
    </citation>
    <scope>NUCLEOTIDE SEQUENCE</scope>
    <source>
        <strain evidence="2">USP_2M_L1-L4_2017</strain>
        <tissue evidence="2">Whole body</tissue>
    </source>
</reference>
<accession>A0AA40FS43</accession>
<organism evidence="2 3">
    <name type="scientific">Melipona bicolor</name>
    <dbReference type="NCBI Taxonomy" id="60889"/>
    <lineage>
        <taxon>Eukaryota</taxon>
        <taxon>Metazoa</taxon>
        <taxon>Ecdysozoa</taxon>
        <taxon>Arthropoda</taxon>
        <taxon>Hexapoda</taxon>
        <taxon>Insecta</taxon>
        <taxon>Pterygota</taxon>
        <taxon>Neoptera</taxon>
        <taxon>Endopterygota</taxon>
        <taxon>Hymenoptera</taxon>
        <taxon>Apocrita</taxon>
        <taxon>Aculeata</taxon>
        <taxon>Apoidea</taxon>
        <taxon>Anthophila</taxon>
        <taxon>Apidae</taxon>
        <taxon>Melipona</taxon>
    </lineage>
</organism>
<gene>
    <name evidence="2" type="ORF">K0M31_006917</name>
</gene>
<name>A0AA40FS43_9HYME</name>
<feature type="region of interest" description="Disordered" evidence="1">
    <location>
        <begin position="1"/>
        <end position="21"/>
    </location>
</feature>
<protein>
    <submittedName>
        <fullName evidence="2">Uncharacterized protein</fullName>
    </submittedName>
</protein>